<feature type="coiled-coil region" evidence="1">
    <location>
        <begin position="201"/>
        <end position="235"/>
    </location>
</feature>
<dbReference type="AlphaFoldDB" id="E0UA79"/>
<dbReference type="SUPFAM" id="SSF52980">
    <property type="entry name" value="Restriction endonuclease-like"/>
    <property type="match status" value="1"/>
</dbReference>
<feature type="domain" description="Putative restriction endonuclease" evidence="2">
    <location>
        <begin position="47"/>
        <end position="157"/>
    </location>
</feature>
<dbReference type="EMBL" id="CP002198">
    <property type="protein sequence ID" value="ADN17384.1"/>
    <property type="molecule type" value="Genomic_DNA"/>
</dbReference>
<dbReference type="HOGENOM" id="CLU_075279_2_0_3"/>
<dbReference type="PANTHER" id="PTHR33352:SF3">
    <property type="entry name" value="SLR1612 PROTEIN"/>
    <property type="match status" value="1"/>
</dbReference>
<evidence type="ECO:0000313" key="3">
    <source>
        <dbReference type="EMBL" id="ADN17384.1"/>
    </source>
</evidence>
<evidence type="ECO:0000259" key="2">
    <source>
        <dbReference type="Pfam" id="PF05685"/>
    </source>
</evidence>
<dbReference type="InterPro" id="IPR011335">
    <property type="entry name" value="Restrct_endonuc-II-like"/>
</dbReference>
<dbReference type="Pfam" id="PF05685">
    <property type="entry name" value="Uma2"/>
    <property type="match status" value="1"/>
</dbReference>
<dbReference type="Proteomes" id="UP000008206">
    <property type="component" value="Chromosome"/>
</dbReference>
<gene>
    <name evidence="3" type="ordered locus">Cyan7822_5510</name>
</gene>
<accession>E0UA79</accession>
<keyword evidence="4" id="KW-1185">Reference proteome</keyword>
<reference evidence="4" key="1">
    <citation type="journal article" date="2011" name="MBio">
        <title>Novel metabolic attributes of the genus Cyanothece, comprising a group of unicellular nitrogen-fixing Cyanobacteria.</title>
        <authorList>
            <person name="Bandyopadhyay A."/>
            <person name="Elvitigala T."/>
            <person name="Welsh E."/>
            <person name="Stockel J."/>
            <person name="Liberton M."/>
            <person name="Min H."/>
            <person name="Sherman L.A."/>
            <person name="Pakrasi H.B."/>
        </authorList>
    </citation>
    <scope>NUCLEOTIDE SEQUENCE [LARGE SCALE GENOMIC DNA]</scope>
    <source>
        <strain evidence="4">PCC 7822</strain>
    </source>
</reference>
<dbReference type="Gene3D" id="3.90.1570.10">
    <property type="entry name" value="tt1808, chain A"/>
    <property type="match status" value="1"/>
</dbReference>
<dbReference type="RefSeq" id="WP_013325422.1">
    <property type="nucleotide sequence ID" value="NC_014501.1"/>
</dbReference>
<keyword evidence="1" id="KW-0175">Coiled coil</keyword>
<proteinExistence type="predicted"/>
<dbReference type="InterPro" id="IPR008538">
    <property type="entry name" value="Uma2"/>
</dbReference>
<evidence type="ECO:0000256" key="1">
    <source>
        <dbReference type="SAM" id="Coils"/>
    </source>
</evidence>
<dbReference type="CDD" id="cd06260">
    <property type="entry name" value="DUF820-like"/>
    <property type="match status" value="1"/>
</dbReference>
<evidence type="ECO:0000313" key="4">
    <source>
        <dbReference type="Proteomes" id="UP000008206"/>
    </source>
</evidence>
<dbReference type="STRING" id="497965.Cyan7822_5510"/>
<dbReference type="OrthoDB" id="428258at2"/>
<dbReference type="eggNOG" id="COG4636">
    <property type="taxonomic scope" value="Bacteria"/>
</dbReference>
<dbReference type="KEGG" id="cyj:Cyan7822_5510"/>
<protein>
    <recommendedName>
        <fullName evidence="2">Putative restriction endonuclease domain-containing protein</fullName>
    </recommendedName>
</protein>
<sequence length="239" mass="27862">MLLNYKDRVNLPTAKDLPDSDETPVDNELQDLIPHVLKGILALIWSDRMDWFFGVDMGIYYDPDEPAIIPDGFLSVGVPRIIDSDLRLSYVLWEEQKLPILVLEVVSQTRRGEYSKKKQDYAELGILYYVIYNPLRKIKKRLEVYQLTNGEYKLLEGEPVWLSEIGLGIGRAIGNYQGVNREWLYWYDEQGQRYLTPEERLQTAQQQALEAQQQALEAQQRAQRLEEKLRSLGIDPNEE</sequence>
<dbReference type="PANTHER" id="PTHR33352">
    <property type="entry name" value="SLR1095 PROTEIN"/>
    <property type="match status" value="1"/>
</dbReference>
<name>E0UA79_GLOV7</name>
<organism evidence="3 4">
    <name type="scientific">Gloeothece verrucosa (strain PCC 7822)</name>
    <name type="common">Cyanothece sp. (strain PCC 7822)</name>
    <dbReference type="NCBI Taxonomy" id="497965"/>
    <lineage>
        <taxon>Bacteria</taxon>
        <taxon>Bacillati</taxon>
        <taxon>Cyanobacteriota</taxon>
        <taxon>Cyanophyceae</taxon>
        <taxon>Oscillatoriophycideae</taxon>
        <taxon>Chroococcales</taxon>
        <taxon>Aphanothecaceae</taxon>
        <taxon>Gloeothece</taxon>
        <taxon>Gloeothece verrucosa</taxon>
    </lineage>
</organism>
<dbReference type="InterPro" id="IPR012296">
    <property type="entry name" value="Nuclease_put_TT1808"/>
</dbReference>